<dbReference type="InterPro" id="IPR035919">
    <property type="entry name" value="EAL_sf"/>
</dbReference>
<dbReference type="InterPro" id="IPR050706">
    <property type="entry name" value="Cyclic-di-GMP_PDE-like"/>
</dbReference>
<dbReference type="AlphaFoldDB" id="A0A225ML38"/>
<dbReference type="EMBL" id="NJIH01000004">
    <property type="protein sequence ID" value="OWT62036.1"/>
    <property type="molecule type" value="Genomic_DNA"/>
</dbReference>
<protein>
    <recommendedName>
        <fullName evidence="1">EAL domain-containing protein</fullName>
    </recommendedName>
</protein>
<dbReference type="InterPro" id="IPR001633">
    <property type="entry name" value="EAL_dom"/>
</dbReference>
<evidence type="ECO:0000313" key="2">
    <source>
        <dbReference type="EMBL" id="OWT62036.1"/>
    </source>
</evidence>
<dbReference type="SMART" id="SM00052">
    <property type="entry name" value="EAL"/>
    <property type="match status" value="1"/>
</dbReference>
<gene>
    <name evidence="2" type="ORF">CEY11_09535</name>
</gene>
<feature type="domain" description="EAL" evidence="1">
    <location>
        <begin position="1"/>
        <end position="236"/>
    </location>
</feature>
<dbReference type="Proteomes" id="UP000214603">
    <property type="component" value="Unassembled WGS sequence"/>
</dbReference>
<dbReference type="Gene3D" id="3.20.20.450">
    <property type="entry name" value="EAL domain"/>
    <property type="match status" value="1"/>
</dbReference>
<dbReference type="PROSITE" id="PS50883">
    <property type="entry name" value="EAL"/>
    <property type="match status" value="1"/>
</dbReference>
<evidence type="ECO:0000259" key="1">
    <source>
        <dbReference type="PROSITE" id="PS50883"/>
    </source>
</evidence>
<dbReference type="CDD" id="cd01948">
    <property type="entry name" value="EAL"/>
    <property type="match status" value="1"/>
</dbReference>
<comment type="caution">
    <text evidence="2">The sequence shown here is derived from an EMBL/GenBank/DDBJ whole genome shotgun (WGS) entry which is preliminary data.</text>
</comment>
<dbReference type="PANTHER" id="PTHR33121:SF79">
    <property type="entry name" value="CYCLIC DI-GMP PHOSPHODIESTERASE PDED-RELATED"/>
    <property type="match status" value="1"/>
</dbReference>
<name>A0A225ML38_9BURK</name>
<evidence type="ECO:0000313" key="3">
    <source>
        <dbReference type="Proteomes" id="UP000214603"/>
    </source>
</evidence>
<organism evidence="2 3">
    <name type="scientific">Candidimonas nitroreducens</name>
    <dbReference type="NCBI Taxonomy" id="683354"/>
    <lineage>
        <taxon>Bacteria</taxon>
        <taxon>Pseudomonadati</taxon>
        <taxon>Pseudomonadota</taxon>
        <taxon>Betaproteobacteria</taxon>
        <taxon>Burkholderiales</taxon>
        <taxon>Alcaligenaceae</taxon>
        <taxon>Candidimonas</taxon>
    </lineage>
</organism>
<dbReference type="Pfam" id="PF00563">
    <property type="entry name" value="EAL"/>
    <property type="match status" value="1"/>
</dbReference>
<reference evidence="3" key="1">
    <citation type="submission" date="2017-06" db="EMBL/GenBank/DDBJ databases">
        <title>Herbaspirillum phytohormonus sp. nov., isolated from the root nodule of Robinia pseudoacacia in lead-zinc mine.</title>
        <authorList>
            <person name="Fan M."/>
            <person name="Lin Y."/>
        </authorList>
    </citation>
    <scope>NUCLEOTIDE SEQUENCE [LARGE SCALE GENOMIC DNA]</scope>
    <source>
        <strain evidence="3">SC-089</strain>
    </source>
</reference>
<dbReference type="GO" id="GO:0071111">
    <property type="term" value="F:cyclic-guanylate-specific phosphodiesterase activity"/>
    <property type="evidence" value="ECO:0007669"/>
    <property type="project" value="InterPro"/>
</dbReference>
<dbReference type="PANTHER" id="PTHR33121">
    <property type="entry name" value="CYCLIC DI-GMP PHOSPHODIESTERASE PDEF"/>
    <property type="match status" value="1"/>
</dbReference>
<accession>A0A225ML38</accession>
<dbReference type="SUPFAM" id="SSF141868">
    <property type="entry name" value="EAL domain-like"/>
    <property type="match status" value="1"/>
</dbReference>
<dbReference type="OrthoDB" id="9813903at2"/>
<dbReference type="RefSeq" id="WP_088603124.1">
    <property type="nucleotide sequence ID" value="NZ_NJIH01000004.1"/>
</dbReference>
<proteinExistence type="predicted"/>
<keyword evidence="3" id="KW-1185">Reference proteome</keyword>
<sequence length="248" mass="27859">MENLLSVAYMPVVESDGGNVLYWEALARIRESGEDETRHRQFIAAGEEFGFIHLIDKAMFRKVAARLRLQPDLVAGVNISILTVERHLGLLLGEFYQHVDVVDRMIFELTETVQITDSDTLKNFIYCVKRANARVALDDVENGHFQIKHIHELEPDFVKVSGRTVDLVLAGKANAQRFNHLRLATDGRGGKLVAENIDTEEKRTAIKNLGVPFVQGYLFGQPIRESARVDELTPLPMALAEACFSQKA</sequence>